<feature type="region of interest" description="Disordered" evidence="1">
    <location>
        <begin position="172"/>
        <end position="193"/>
    </location>
</feature>
<organism evidence="2 3">
    <name type="scientific">Colocasia esculenta</name>
    <name type="common">Wild taro</name>
    <name type="synonym">Arum esculentum</name>
    <dbReference type="NCBI Taxonomy" id="4460"/>
    <lineage>
        <taxon>Eukaryota</taxon>
        <taxon>Viridiplantae</taxon>
        <taxon>Streptophyta</taxon>
        <taxon>Embryophyta</taxon>
        <taxon>Tracheophyta</taxon>
        <taxon>Spermatophyta</taxon>
        <taxon>Magnoliopsida</taxon>
        <taxon>Liliopsida</taxon>
        <taxon>Araceae</taxon>
        <taxon>Aroideae</taxon>
        <taxon>Colocasieae</taxon>
        <taxon>Colocasia</taxon>
    </lineage>
</organism>
<sequence length="225" mass="24252">MSVEGVLWTAGELESRTLVAEGKTPFQVFWPVGGGADGRILGGSRGRLPSRLATPSKTNPISLDIADLISSDIADLISSDIADLMTNRLIRVRSGDRNKRHTSAKHASDEIHRLGRLNSLFGEKRLNGHLGLSQLILSTGAGRLFYPRLGHSARLATDKSVGVSPHRGLSTGFAGQVRSGARNKRHTSAKRASDGIHQLSRLGSLFGKKRLNSHLGLSRLMLLLL</sequence>
<name>A0A843VWX4_COLES</name>
<proteinExistence type="predicted"/>
<dbReference type="EMBL" id="NMUH01002244">
    <property type="protein sequence ID" value="MQL98817.1"/>
    <property type="molecule type" value="Genomic_DNA"/>
</dbReference>
<dbReference type="AlphaFoldDB" id="A0A843VWX4"/>
<reference evidence="2" key="1">
    <citation type="submission" date="2017-07" db="EMBL/GenBank/DDBJ databases">
        <title>Taro Niue Genome Assembly and Annotation.</title>
        <authorList>
            <person name="Atibalentja N."/>
            <person name="Keating K."/>
            <person name="Fields C.J."/>
        </authorList>
    </citation>
    <scope>NUCLEOTIDE SEQUENCE</scope>
    <source>
        <strain evidence="2">Niue_2</strain>
        <tissue evidence="2">Leaf</tissue>
    </source>
</reference>
<gene>
    <name evidence="2" type="ORF">Taro_031536</name>
</gene>
<keyword evidence="3" id="KW-1185">Reference proteome</keyword>
<evidence type="ECO:0000313" key="3">
    <source>
        <dbReference type="Proteomes" id="UP000652761"/>
    </source>
</evidence>
<comment type="caution">
    <text evidence="2">The sequence shown here is derived from an EMBL/GenBank/DDBJ whole genome shotgun (WGS) entry which is preliminary data.</text>
</comment>
<evidence type="ECO:0000256" key="1">
    <source>
        <dbReference type="SAM" id="MobiDB-lite"/>
    </source>
</evidence>
<evidence type="ECO:0000313" key="2">
    <source>
        <dbReference type="EMBL" id="MQL98817.1"/>
    </source>
</evidence>
<dbReference type="Proteomes" id="UP000652761">
    <property type="component" value="Unassembled WGS sequence"/>
</dbReference>
<accession>A0A843VWX4</accession>
<protein>
    <submittedName>
        <fullName evidence="2">Uncharacterized protein</fullName>
    </submittedName>
</protein>